<protein>
    <submittedName>
        <fullName evidence="1">Uncharacterized protein</fullName>
    </submittedName>
</protein>
<evidence type="ECO:0000313" key="1">
    <source>
        <dbReference type="EMBL" id="KAJ7515204.1"/>
    </source>
</evidence>
<reference evidence="2" key="1">
    <citation type="journal article" date="2024" name="Proc. Natl. Acad. Sci. U.S.A.">
        <title>Extraordinary preservation of gene collinearity over three hundred million years revealed in homosporous lycophytes.</title>
        <authorList>
            <person name="Li C."/>
            <person name="Wickell D."/>
            <person name="Kuo L.Y."/>
            <person name="Chen X."/>
            <person name="Nie B."/>
            <person name="Liao X."/>
            <person name="Peng D."/>
            <person name="Ji J."/>
            <person name="Jenkins J."/>
            <person name="Williams M."/>
            <person name="Shu S."/>
            <person name="Plott C."/>
            <person name="Barry K."/>
            <person name="Rajasekar S."/>
            <person name="Grimwood J."/>
            <person name="Han X."/>
            <person name="Sun S."/>
            <person name="Hou Z."/>
            <person name="He W."/>
            <person name="Dai G."/>
            <person name="Sun C."/>
            <person name="Schmutz J."/>
            <person name="Leebens-Mack J.H."/>
            <person name="Li F.W."/>
            <person name="Wang L."/>
        </authorList>
    </citation>
    <scope>NUCLEOTIDE SEQUENCE [LARGE SCALE GENOMIC DNA]</scope>
    <source>
        <strain evidence="2">cv. PW_Plant_1</strain>
    </source>
</reference>
<name>A0ACC2ACC4_DIPCM</name>
<accession>A0ACC2ACC4</accession>
<evidence type="ECO:0000313" key="2">
    <source>
        <dbReference type="Proteomes" id="UP001162992"/>
    </source>
</evidence>
<proteinExistence type="predicted"/>
<dbReference type="Proteomes" id="UP001162992">
    <property type="component" value="Chromosome 22"/>
</dbReference>
<organism evidence="1 2">
    <name type="scientific">Diphasiastrum complanatum</name>
    <name type="common">Issler's clubmoss</name>
    <name type="synonym">Lycopodium complanatum</name>
    <dbReference type="NCBI Taxonomy" id="34168"/>
    <lineage>
        <taxon>Eukaryota</taxon>
        <taxon>Viridiplantae</taxon>
        <taxon>Streptophyta</taxon>
        <taxon>Embryophyta</taxon>
        <taxon>Tracheophyta</taxon>
        <taxon>Lycopodiopsida</taxon>
        <taxon>Lycopodiales</taxon>
        <taxon>Lycopodiaceae</taxon>
        <taxon>Lycopodioideae</taxon>
        <taxon>Diphasiastrum</taxon>
    </lineage>
</organism>
<comment type="caution">
    <text evidence="1">The sequence shown here is derived from an EMBL/GenBank/DDBJ whole genome shotgun (WGS) entry which is preliminary data.</text>
</comment>
<sequence length="746" mass="81968">MNADIMRDCFGCTDVEGPIVSAVATMSRKLSMNACSQPPVSDATGSSSHSDTSGDLQSVVHSNYYTASNPEGGVQSPERAGFLTWIDLIDELIEVPPVQESTFYSPCAAKQLLDDKSQLNETTETSPSLPSAPYQFGEVYAGGSGKKPKYARFSQHEFNLQPLQLEQSSCKRQLISGDPLAFHSSSNSLDNDYLDHKQLQDYSAMTPASDHNDYIRMPFERSNNLCKVLSPPETVMRLVPPSPQAYSLSGSFPRSSASTPSPVSGSSKSALAQQLSQLISTETDNPSRRGPGSESYSFQHRSRAPTTNSVADLSPHSFPPSGRMPAGSVLQGKFDRSLKMQVEPTNVSADRKNLMQQKQNYLSMQIEAATSSSQPQPSGLHLVHLLLSCAEAVSQEDYAGAKRMLAQLQCIASSQGDSIHRVAAYFTEALLARISGTASGSYIAIRSHEEISSDDIVAAYHVLYQVCPYVKFGHFTCNQAIFEAFEGHQRVHILDLDILQGYQWPALIQALAARPGGALHLRITGVGKPLQALRETGRRLSDLASSLHVSFEFHALGERLENLQSYMLERRPGEILAVNCVNRLHRLLSEPTNSIISILRLIRDLAPTVLTLVEKEASHNGSSFLGRFLEALHYFSAIFDSLDATLPQNSPERAKVESTIFGNEITNIVACEGPERIERHEKLESWWKIMESIGFHSVPLSPNGINQCKLLLGLYPCDGYSAVEDKGCLILRWQDRPILAVSTWRC</sequence>
<gene>
    <name evidence="1" type="ORF">O6H91_22G005500</name>
</gene>
<dbReference type="EMBL" id="CM055113">
    <property type="protein sequence ID" value="KAJ7515204.1"/>
    <property type="molecule type" value="Genomic_DNA"/>
</dbReference>
<keyword evidence="2" id="KW-1185">Reference proteome</keyword>